<evidence type="ECO:0000313" key="3">
    <source>
        <dbReference type="Proteomes" id="UP001054902"/>
    </source>
</evidence>
<protein>
    <recommendedName>
        <fullName evidence="1">Stc1 domain-containing protein</fullName>
    </recommendedName>
</protein>
<accession>A0AAD3D4L4</accession>
<comment type="caution">
    <text evidence="2">The sequence shown here is derived from an EMBL/GenBank/DDBJ whole genome shotgun (WGS) entry which is preliminary data.</text>
</comment>
<proteinExistence type="predicted"/>
<evidence type="ECO:0000313" key="2">
    <source>
        <dbReference type="EMBL" id="GFH57688.1"/>
    </source>
</evidence>
<organism evidence="2 3">
    <name type="scientific">Chaetoceros tenuissimus</name>
    <dbReference type="NCBI Taxonomy" id="426638"/>
    <lineage>
        <taxon>Eukaryota</taxon>
        <taxon>Sar</taxon>
        <taxon>Stramenopiles</taxon>
        <taxon>Ochrophyta</taxon>
        <taxon>Bacillariophyta</taxon>
        <taxon>Coscinodiscophyceae</taxon>
        <taxon>Chaetocerotophycidae</taxon>
        <taxon>Chaetocerotales</taxon>
        <taxon>Chaetocerotaceae</taxon>
        <taxon>Chaetoceros</taxon>
    </lineage>
</organism>
<keyword evidence="3" id="KW-1185">Reference proteome</keyword>
<dbReference type="EMBL" id="BLLK01000058">
    <property type="protein sequence ID" value="GFH57688.1"/>
    <property type="molecule type" value="Genomic_DNA"/>
</dbReference>
<sequence>MSKAQSKKITCSLCQTDKPKSDFSKAQLSKSRSQNNHEIKCMACISNMAETNAPIQTLIKCTECNMDKKKSDYSKSQLGKSKKEGHQIKCSLCLSKPEEVVEVAPTTTFQCSECLEVKSKKEYSRSQLSKSKKENHAIKCMSCVSDLMARTEMECQVCNETKDIEAFHDTQRTLKQATCSTCHEKNKAIDNVDIEKIGLELEEVPTASMSDSIQEDSNHGVENLNLSQNEMKEDKPCFGIAVFQHLFSGCIENVVKKQEPIIA</sequence>
<dbReference type="AlphaFoldDB" id="A0AAD3D4L4"/>
<dbReference type="Proteomes" id="UP001054902">
    <property type="component" value="Unassembled WGS sequence"/>
</dbReference>
<dbReference type="Pfam" id="PF12898">
    <property type="entry name" value="Stc1"/>
    <property type="match status" value="1"/>
</dbReference>
<name>A0AAD3D4L4_9STRA</name>
<dbReference type="InterPro" id="IPR024630">
    <property type="entry name" value="Stc1"/>
</dbReference>
<reference evidence="2 3" key="1">
    <citation type="journal article" date="2021" name="Sci. Rep.">
        <title>The genome of the diatom Chaetoceros tenuissimus carries an ancient integrated fragment of an extant virus.</title>
        <authorList>
            <person name="Hongo Y."/>
            <person name="Kimura K."/>
            <person name="Takaki Y."/>
            <person name="Yoshida Y."/>
            <person name="Baba S."/>
            <person name="Kobayashi G."/>
            <person name="Nagasaki K."/>
            <person name="Hano T."/>
            <person name="Tomaru Y."/>
        </authorList>
    </citation>
    <scope>NUCLEOTIDE SEQUENCE [LARGE SCALE GENOMIC DNA]</scope>
    <source>
        <strain evidence="2 3">NIES-3715</strain>
    </source>
</reference>
<dbReference type="SUPFAM" id="SSF48695">
    <property type="entry name" value="Multiheme cytochromes"/>
    <property type="match status" value="1"/>
</dbReference>
<feature type="domain" description="Stc1" evidence="1">
    <location>
        <begin position="110"/>
        <end position="183"/>
    </location>
</feature>
<evidence type="ECO:0000259" key="1">
    <source>
        <dbReference type="Pfam" id="PF12898"/>
    </source>
</evidence>
<gene>
    <name evidence="2" type="ORF">CTEN210_14164</name>
</gene>
<dbReference type="InterPro" id="IPR036280">
    <property type="entry name" value="Multihaem_cyt_sf"/>
</dbReference>